<proteinExistence type="predicted"/>
<protein>
    <submittedName>
        <fullName evidence="2">Uncharacterized protein</fullName>
    </submittedName>
</protein>
<evidence type="ECO:0000313" key="3">
    <source>
        <dbReference type="Proteomes" id="UP000191500"/>
    </source>
</evidence>
<dbReference type="PANTHER" id="PTHR31668:SF19">
    <property type="entry name" value="ZN(2)-C6 FUNGAL-TYPE DOMAIN-CONTAINING PROTEIN-RELATED"/>
    <property type="match status" value="1"/>
</dbReference>
<name>A0A1V6UR39_9EURO</name>
<dbReference type="EMBL" id="MDDG01000005">
    <property type="protein sequence ID" value="OQE40876.1"/>
    <property type="molecule type" value="Genomic_DNA"/>
</dbReference>
<dbReference type="STRING" id="36646.A0A1V6UR39"/>
<sequence>MPITLRQSIQKPSVFTSDSPALAYGFVNLISVFEEIPASLYDCNISAAGSNSDTAALAAVYHSIALPTPLLSEYNETQKVDLMVTRQWLQIRLWNILNDRLTKSCADVAVVPLDLPATAARSVMTLMSTVSRKSANAHGIGIEQKLYDIGEAVCVLAQKLPPNTTGDGGKLYMDAQNALCGLLDRLSDIRGSQSHLLAPLLQKSHDILGLGSLPPHLSFPSHFIPDVTTKSSCWEIGTDDDDSLQPYTEAC</sequence>
<dbReference type="PANTHER" id="PTHR31668">
    <property type="entry name" value="GLUCOSE TRANSPORT TRANSCRIPTION REGULATOR RGT1-RELATED-RELATED"/>
    <property type="match status" value="1"/>
</dbReference>
<dbReference type="Proteomes" id="UP000191500">
    <property type="component" value="Unassembled WGS sequence"/>
</dbReference>
<organism evidence="2 3">
    <name type="scientific">Penicillium coprophilum</name>
    <dbReference type="NCBI Taxonomy" id="36646"/>
    <lineage>
        <taxon>Eukaryota</taxon>
        <taxon>Fungi</taxon>
        <taxon>Dikarya</taxon>
        <taxon>Ascomycota</taxon>
        <taxon>Pezizomycotina</taxon>
        <taxon>Eurotiomycetes</taxon>
        <taxon>Eurotiomycetidae</taxon>
        <taxon>Eurotiales</taxon>
        <taxon>Aspergillaceae</taxon>
        <taxon>Penicillium</taxon>
    </lineage>
</organism>
<evidence type="ECO:0000313" key="2">
    <source>
        <dbReference type="EMBL" id="OQE40876.1"/>
    </source>
</evidence>
<evidence type="ECO:0000256" key="1">
    <source>
        <dbReference type="ARBA" id="ARBA00023242"/>
    </source>
</evidence>
<dbReference type="InterPro" id="IPR050797">
    <property type="entry name" value="Carb_Metab_Trans_Reg"/>
</dbReference>
<reference evidence="3" key="1">
    <citation type="journal article" date="2017" name="Nat. Microbiol.">
        <title>Global analysis of biosynthetic gene clusters reveals vast potential of secondary metabolite production in Penicillium species.</title>
        <authorList>
            <person name="Nielsen J.C."/>
            <person name="Grijseels S."/>
            <person name="Prigent S."/>
            <person name="Ji B."/>
            <person name="Dainat J."/>
            <person name="Nielsen K.F."/>
            <person name="Frisvad J.C."/>
            <person name="Workman M."/>
            <person name="Nielsen J."/>
        </authorList>
    </citation>
    <scope>NUCLEOTIDE SEQUENCE [LARGE SCALE GENOMIC DNA]</scope>
    <source>
        <strain evidence="3">IBT 31321</strain>
    </source>
</reference>
<keyword evidence="1" id="KW-0539">Nucleus</keyword>
<dbReference type="AlphaFoldDB" id="A0A1V6UR39"/>
<accession>A0A1V6UR39</accession>
<keyword evidence="3" id="KW-1185">Reference proteome</keyword>
<gene>
    <name evidence="2" type="ORF">PENCOP_c005G03126</name>
</gene>
<comment type="caution">
    <text evidence="2">The sequence shown here is derived from an EMBL/GenBank/DDBJ whole genome shotgun (WGS) entry which is preliminary data.</text>
</comment>